<dbReference type="STRING" id="1650663.GCA_001486665_02540"/>
<gene>
    <name evidence="2" type="ORF">EDD77_11321</name>
</gene>
<evidence type="ECO:0000259" key="1">
    <source>
        <dbReference type="Pfam" id="PF07969"/>
    </source>
</evidence>
<dbReference type="SUPFAM" id="SSF51556">
    <property type="entry name" value="Metallo-dependent hydrolases"/>
    <property type="match status" value="1"/>
</dbReference>
<dbReference type="AlphaFoldDB" id="A0A4R1QTE6"/>
<dbReference type="Gene3D" id="2.30.40.10">
    <property type="entry name" value="Urease, subunit C, domain 1"/>
    <property type="match status" value="1"/>
</dbReference>
<dbReference type="InterPro" id="IPR013108">
    <property type="entry name" value="Amidohydro_3"/>
</dbReference>
<sequence length="520" mass="57846">MAEHTQIVLRSNCIFDGTGAEPFSGYVVIRDERILQVVQGDLPSELAHGSTVYELGNRTICPGFADAHTFFTGWALNYLGVDLSPATDSSQIGQIALTYANSLPPEKPVWGHGWDPTIVTGGPQNLDRVFPDRPAVLFAAGAETFWINSAAIQRYGFDNSADCNEVFWRLMEEFLADHAFSKPLFQHYMQMLNRQGVTSVKEIGYDTFSTFPEVLEQLERDNAMTLRVHFMSQPVKEGANLDYARRMRQRFQGEFVRFSGFNRMTDGSISQMCGYLKQPYRCAPDTQCAQEIDWALIEREVLQADAEGFRFSLNAQGDAAVARVLDIYEKCCRDSRGKVCNRHAITEAEFSDPQDLERMGQLGVICEFYPQIQSIADRAGKVGMIEEKLGTERGAGYWNRRKMADSGVLLCCGTDLPLVIDDIPQSLYHSVTGKFPEGGEPFHPENTLTVSEVLQAWTSGGAYDMYREGDTGTLAPGNKADIAVLDANVFAMPIDEVRKAKVCLTLVNGAVVYDVWSTEG</sequence>
<dbReference type="InterPro" id="IPR011059">
    <property type="entry name" value="Metal-dep_hydrolase_composite"/>
</dbReference>
<dbReference type="SUPFAM" id="SSF51338">
    <property type="entry name" value="Composite domain of metallo-dependent hydrolases"/>
    <property type="match status" value="1"/>
</dbReference>
<dbReference type="PANTHER" id="PTHR22642:SF2">
    <property type="entry name" value="PROTEIN LONG AFTER FAR-RED 3"/>
    <property type="match status" value="1"/>
</dbReference>
<dbReference type="RefSeq" id="WP_058965523.1">
    <property type="nucleotide sequence ID" value="NZ_CABKVM010000018.1"/>
</dbReference>
<feature type="domain" description="Amidohydrolase 3" evidence="1">
    <location>
        <begin position="52"/>
        <end position="513"/>
    </location>
</feature>
<dbReference type="GO" id="GO:0016810">
    <property type="term" value="F:hydrolase activity, acting on carbon-nitrogen (but not peptide) bonds"/>
    <property type="evidence" value="ECO:0007669"/>
    <property type="project" value="InterPro"/>
</dbReference>
<dbReference type="Gene3D" id="3.10.310.70">
    <property type="match status" value="1"/>
</dbReference>
<dbReference type="InterPro" id="IPR032466">
    <property type="entry name" value="Metal_Hydrolase"/>
</dbReference>
<evidence type="ECO:0000313" key="3">
    <source>
        <dbReference type="Proteomes" id="UP000295184"/>
    </source>
</evidence>
<dbReference type="OrthoDB" id="9767366at2"/>
<dbReference type="Pfam" id="PF07969">
    <property type="entry name" value="Amidohydro_3"/>
    <property type="match status" value="1"/>
</dbReference>
<dbReference type="EMBL" id="SLUM01000013">
    <property type="protein sequence ID" value="TCL56363.1"/>
    <property type="molecule type" value="Genomic_DNA"/>
</dbReference>
<dbReference type="Proteomes" id="UP000295184">
    <property type="component" value="Unassembled WGS sequence"/>
</dbReference>
<protein>
    <recommendedName>
        <fullName evidence="1">Amidohydrolase 3 domain-containing protein</fullName>
    </recommendedName>
</protein>
<comment type="caution">
    <text evidence="2">The sequence shown here is derived from an EMBL/GenBank/DDBJ whole genome shotgun (WGS) entry which is preliminary data.</text>
</comment>
<organism evidence="2 3">
    <name type="scientific">Allofournierella massiliensis</name>
    <dbReference type="NCBI Taxonomy" id="1650663"/>
    <lineage>
        <taxon>Bacteria</taxon>
        <taxon>Bacillati</taxon>
        <taxon>Bacillota</taxon>
        <taxon>Clostridia</taxon>
        <taxon>Eubacteriales</taxon>
        <taxon>Oscillospiraceae</taxon>
        <taxon>Allofournierella</taxon>
    </lineage>
</organism>
<dbReference type="Gene3D" id="3.20.20.140">
    <property type="entry name" value="Metal-dependent hydrolases"/>
    <property type="match status" value="1"/>
</dbReference>
<dbReference type="PANTHER" id="PTHR22642">
    <property type="entry name" value="IMIDAZOLONEPROPIONASE"/>
    <property type="match status" value="1"/>
</dbReference>
<proteinExistence type="predicted"/>
<evidence type="ECO:0000313" key="2">
    <source>
        <dbReference type="EMBL" id="TCL56363.1"/>
    </source>
</evidence>
<name>A0A4R1QTE6_9FIRM</name>
<accession>A0A4R1QTE6</accession>
<reference evidence="2 3" key="1">
    <citation type="submission" date="2019-03" db="EMBL/GenBank/DDBJ databases">
        <title>Genomic Encyclopedia of Type Strains, Phase IV (KMG-IV): sequencing the most valuable type-strain genomes for metagenomic binning, comparative biology and taxonomic classification.</title>
        <authorList>
            <person name="Goeker M."/>
        </authorList>
    </citation>
    <scope>NUCLEOTIDE SEQUENCE [LARGE SCALE GENOMIC DNA]</scope>
    <source>
        <strain evidence="2 3">DSM 100451</strain>
    </source>
</reference>